<dbReference type="InterPro" id="IPR002110">
    <property type="entry name" value="Ankyrin_rpt"/>
</dbReference>
<dbReference type="PANTHER" id="PTHR24149:SF14">
    <property type="entry name" value="ANKYRIN REPEAT DOMAIN 12"/>
    <property type="match status" value="1"/>
</dbReference>
<keyword evidence="3" id="KW-1185">Reference proteome</keyword>
<dbReference type="Gene3D" id="1.25.40.20">
    <property type="entry name" value="Ankyrin repeat-containing domain"/>
    <property type="match status" value="1"/>
</dbReference>
<dbReference type="Proteomes" id="UP000694548">
    <property type="component" value="Chromosome sgr11"/>
</dbReference>
<keyword evidence="1" id="KW-0040">ANK repeat</keyword>
<dbReference type="SUPFAM" id="SSF48403">
    <property type="entry name" value="Ankyrin repeat"/>
    <property type="match status" value="1"/>
</dbReference>
<proteinExistence type="predicted"/>
<dbReference type="PANTHER" id="PTHR24149">
    <property type="entry name" value="ANKYRIN REPEAT DOMAIN-CONTAINING PROTEIN 12"/>
    <property type="match status" value="1"/>
</dbReference>
<dbReference type="Pfam" id="PF12796">
    <property type="entry name" value="Ank_2"/>
    <property type="match status" value="1"/>
</dbReference>
<dbReference type="InterPro" id="IPR036770">
    <property type="entry name" value="Ankyrin_rpt-contain_sf"/>
</dbReference>
<evidence type="ECO:0000313" key="2">
    <source>
        <dbReference type="Ensembl" id="ENSNFUP00015010063.1"/>
    </source>
</evidence>
<dbReference type="PROSITE" id="PS50088">
    <property type="entry name" value="ANK_REPEAT"/>
    <property type="match status" value="1"/>
</dbReference>
<reference evidence="2" key="1">
    <citation type="submission" date="2014-08" db="EMBL/GenBank/DDBJ databases">
        <authorList>
            <person name="Senf B."/>
            <person name="Petzold A."/>
            <person name="Downie B.R."/>
            <person name="Koch P."/>
            <person name="Platzer M."/>
        </authorList>
    </citation>
    <scope>NUCLEOTIDE SEQUENCE [LARGE SCALE GENOMIC DNA]</scope>
    <source>
        <strain evidence="2">GRZ</strain>
    </source>
</reference>
<name>A0A8C6KRQ3_NOTFU</name>
<dbReference type="GO" id="GO:0005654">
    <property type="term" value="C:nucleoplasm"/>
    <property type="evidence" value="ECO:0007669"/>
    <property type="project" value="TreeGrafter"/>
</dbReference>
<organism evidence="2 3">
    <name type="scientific">Nothobranchius furzeri</name>
    <name type="common">Turquoise killifish</name>
    <dbReference type="NCBI Taxonomy" id="105023"/>
    <lineage>
        <taxon>Eukaryota</taxon>
        <taxon>Metazoa</taxon>
        <taxon>Chordata</taxon>
        <taxon>Craniata</taxon>
        <taxon>Vertebrata</taxon>
        <taxon>Euteleostomi</taxon>
        <taxon>Actinopterygii</taxon>
        <taxon>Neopterygii</taxon>
        <taxon>Teleostei</taxon>
        <taxon>Neoteleostei</taxon>
        <taxon>Acanthomorphata</taxon>
        <taxon>Ovalentaria</taxon>
        <taxon>Atherinomorphae</taxon>
        <taxon>Cyprinodontiformes</taxon>
        <taxon>Nothobranchiidae</taxon>
        <taxon>Nothobranchius</taxon>
    </lineage>
</organism>
<evidence type="ECO:0000313" key="3">
    <source>
        <dbReference type="Proteomes" id="UP000694548"/>
    </source>
</evidence>
<evidence type="ECO:0000256" key="1">
    <source>
        <dbReference type="PROSITE-ProRule" id="PRU00023"/>
    </source>
</evidence>
<dbReference type="GeneTree" id="ENSGT00980000203258"/>
<feature type="repeat" description="ANK" evidence="1">
    <location>
        <begin position="64"/>
        <end position="93"/>
    </location>
</feature>
<accession>A0A8C6KRQ3</accession>
<sequence length="114" mass="12168">SGRENQPIHSGSSYRPSTDHVSCILASVAAMEKMKRLLQAGISVNMEDYAGSSLLRHIVSCRWTALHEACTEGADAVVEELLKAGAMVNTRSCDGVTPLHDAVFSGHCQVRGKG</sequence>
<dbReference type="InterPro" id="IPR053210">
    <property type="entry name" value="ANKRD12"/>
</dbReference>
<reference evidence="2" key="3">
    <citation type="submission" date="2025-09" db="UniProtKB">
        <authorList>
            <consortium name="Ensembl"/>
        </authorList>
    </citation>
    <scope>IDENTIFICATION</scope>
</reference>
<dbReference type="AlphaFoldDB" id="A0A8C6KRQ3"/>
<dbReference type="Ensembl" id="ENSNFUT00015010573.1">
    <property type="protein sequence ID" value="ENSNFUP00015010063.1"/>
    <property type="gene ID" value="ENSNFUG00015004945.1"/>
</dbReference>
<reference evidence="2" key="2">
    <citation type="submission" date="2025-08" db="UniProtKB">
        <authorList>
            <consortium name="Ensembl"/>
        </authorList>
    </citation>
    <scope>IDENTIFICATION</scope>
</reference>
<protein>
    <submittedName>
        <fullName evidence="2">Uncharacterized protein</fullName>
    </submittedName>
</protein>